<evidence type="ECO:0000313" key="2">
    <source>
        <dbReference type="EMBL" id="TWT84350.1"/>
    </source>
</evidence>
<evidence type="ECO:0000256" key="1">
    <source>
        <dbReference type="SAM" id="MobiDB-lite"/>
    </source>
</evidence>
<sequence>MIDCSGSRQDFFVFHYSCVSGTDFVFSGRPPANIPARRGRAPMSGRDASIGRNGSSNSSGSTMPASIADRQSPGCSPEEGNRRQPLHRGRTRQV</sequence>
<keyword evidence="3" id="KW-1185">Reference proteome</keyword>
<protein>
    <submittedName>
        <fullName evidence="2">Uncharacterized protein</fullName>
    </submittedName>
</protein>
<dbReference type="EMBL" id="SJPJ01000001">
    <property type="protein sequence ID" value="TWT84350.1"/>
    <property type="molecule type" value="Genomic_DNA"/>
</dbReference>
<feature type="compositionally biased region" description="Basic residues" evidence="1">
    <location>
        <begin position="84"/>
        <end position="94"/>
    </location>
</feature>
<reference evidence="2 3" key="1">
    <citation type="submission" date="2019-02" db="EMBL/GenBank/DDBJ databases">
        <title>Deep-cultivation of Planctomycetes and their phenomic and genomic characterization uncovers novel biology.</title>
        <authorList>
            <person name="Wiegand S."/>
            <person name="Jogler M."/>
            <person name="Boedeker C."/>
            <person name="Pinto D."/>
            <person name="Vollmers J."/>
            <person name="Rivas-Marin E."/>
            <person name="Kohn T."/>
            <person name="Peeters S.H."/>
            <person name="Heuer A."/>
            <person name="Rast P."/>
            <person name="Oberbeckmann S."/>
            <person name="Bunk B."/>
            <person name="Jeske O."/>
            <person name="Meyerdierks A."/>
            <person name="Storesund J.E."/>
            <person name="Kallscheuer N."/>
            <person name="Luecker S."/>
            <person name="Lage O.M."/>
            <person name="Pohl T."/>
            <person name="Merkel B.J."/>
            <person name="Hornburger P."/>
            <person name="Mueller R.-W."/>
            <person name="Bruemmer F."/>
            <person name="Labrenz M."/>
            <person name="Spormann A.M."/>
            <person name="Op Den Camp H."/>
            <person name="Overmann J."/>
            <person name="Amann R."/>
            <person name="Jetten M.S.M."/>
            <person name="Mascher T."/>
            <person name="Medema M.H."/>
            <person name="Devos D.P."/>
            <person name="Kaster A.-K."/>
            <person name="Ovreas L."/>
            <person name="Rohde M."/>
            <person name="Galperin M.Y."/>
            <person name="Jogler C."/>
        </authorList>
    </citation>
    <scope>NUCLEOTIDE SEQUENCE [LARGE SCALE GENOMIC DNA]</scope>
    <source>
        <strain evidence="2 3">CA13</strain>
    </source>
</reference>
<feature type="region of interest" description="Disordered" evidence="1">
    <location>
        <begin position="25"/>
        <end position="94"/>
    </location>
</feature>
<gene>
    <name evidence="2" type="ORF">CA13_58270</name>
</gene>
<name>A0A5C5ZAW3_9BACT</name>
<organism evidence="2 3">
    <name type="scientific">Novipirellula herctigrandis</name>
    <dbReference type="NCBI Taxonomy" id="2527986"/>
    <lineage>
        <taxon>Bacteria</taxon>
        <taxon>Pseudomonadati</taxon>
        <taxon>Planctomycetota</taxon>
        <taxon>Planctomycetia</taxon>
        <taxon>Pirellulales</taxon>
        <taxon>Pirellulaceae</taxon>
        <taxon>Novipirellula</taxon>
    </lineage>
</organism>
<dbReference type="AlphaFoldDB" id="A0A5C5ZAW3"/>
<accession>A0A5C5ZAW3</accession>
<evidence type="ECO:0000313" key="3">
    <source>
        <dbReference type="Proteomes" id="UP000315010"/>
    </source>
</evidence>
<dbReference type="Proteomes" id="UP000315010">
    <property type="component" value="Unassembled WGS sequence"/>
</dbReference>
<proteinExistence type="predicted"/>
<comment type="caution">
    <text evidence="2">The sequence shown here is derived from an EMBL/GenBank/DDBJ whole genome shotgun (WGS) entry which is preliminary data.</text>
</comment>